<dbReference type="Pfam" id="PF13414">
    <property type="entry name" value="TPR_11"/>
    <property type="match status" value="1"/>
</dbReference>
<evidence type="ECO:0000313" key="7">
    <source>
        <dbReference type="RefSeq" id="XP_058987030.1"/>
    </source>
</evidence>
<keyword evidence="1" id="KW-0677">Repeat</keyword>
<proteinExistence type="inferred from homology"/>
<gene>
    <name evidence="7 8" type="primary">LOC101900010</name>
</gene>
<dbReference type="Gene3D" id="1.25.40.10">
    <property type="entry name" value="Tetratricopeptide repeat domain"/>
    <property type="match status" value="3"/>
</dbReference>
<feature type="repeat" description="TPR" evidence="4">
    <location>
        <begin position="348"/>
        <end position="381"/>
    </location>
</feature>
<evidence type="ECO:0000256" key="4">
    <source>
        <dbReference type="PROSITE-ProRule" id="PRU00339"/>
    </source>
</evidence>
<feature type="region of interest" description="Disordered" evidence="5">
    <location>
        <begin position="496"/>
        <end position="522"/>
    </location>
</feature>
<feature type="repeat" description="TPR" evidence="4">
    <location>
        <begin position="99"/>
        <end position="132"/>
    </location>
</feature>
<accession>A0ABM3VMK4</accession>
<feature type="region of interest" description="Disordered" evidence="5">
    <location>
        <begin position="385"/>
        <end position="416"/>
    </location>
</feature>
<dbReference type="InterPro" id="IPR019734">
    <property type="entry name" value="TPR_rpt"/>
</dbReference>
<sequence length="570" mass="64247">MEPVNEVICNGRTIVLPTLEVVKTIPTMSAGTNVDWLLHIYFARRDFGRCKRLIERELYRHLNPEYLYFVNGLIKREEGNNIEALRNLQKALDLNNKNIEIYKEIGKTLFTMGRYNQSLAIFRDAEELSTRLDHEIFHFIGELLLRSAASRNEWEMAQKEEQEAKVYFQKAVQTGKKIESFQRLAEILRKEKQYHKAIEVLESCLLLSPENTDVLTEIGVLYLKLNETQKAFDRLLEVIQFDRNCLRGLMAFGAILQSRNDIDAALGKYKEIAAIQPNIAELWNNIGLCFFKKQKLIVGISSLRKAIWLSPLNYNALYNLSLIYITAQQYASAFHTLAAAINLRKDNADCYMLLGICLRKLEDFDNAYTAFERASNISLGRTSNPTAGNVTKMGDNENGTAGRGGGNGGAATAASSSSRNPLIHLNFALFCYETGRLAMANEQYNRFVSSAQDLVALPTEYKYHGTKLKSLLKISSSSVSSHILSSETDVVAAGGASGAPFNPKIEGDYPAPARRPQDNTLHNYANDSQLQHHPAGEDIRDYHDYNYQAENQMQSNEMPLEVNAVVNNEE</sequence>
<dbReference type="PROSITE" id="PS50005">
    <property type="entry name" value="TPR"/>
    <property type="match status" value="4"/>
</dbReference>
<comment type="similarity">
    <text evidence="3">Belongs to the BBS4 family.</text>
</comment>
<dbReference type="RefSeq" id="XP_058987030.1">
    <property type="nucleotide sequence ID" value="XM_059131047.1"/>
</dbReference>
<evidence type="ECO:0000256" key="5">
    <source>
        <dbReference type="SAM" id="MobiDB-lite"/>
    </source>
</evidence>
<evidence type="ECO:0000256" key="2">
    <source>
        <dbReference type="ARBA" id="ARBA00022803"/>
    </source>
</evidence>
<keyword evidence="6" id="KW-1185">Reference proteome</keyword>
<dbReference type="SMART" id="SM00028">
    <property type="entry name" value="TPR"/>
    <property type="match status" value="8"/>
</dbReference>
<dbReference type="Pfam" id="PF13181">
    <property type="entry name" value="TPR_8"/>
    <property type="match status" value="1"/>
</dbReference>
<evidence type="ECO:0000313" key="6">
    <source>
        <dbReference type="Proteomes" id="UP001652621"/>
    </source>
</evidence>
<reference evidence="7 8" key="1">
    <citation type="submission" date="2025-05" db="UniProtKB">
        <authorList>
            <consortium name="RefSeq"/>
        </authorList>
    </citation>
    <scope>IDENTIFICATION</scope>
    <source>
        <strain evidence="7 8">Aabys</strain>
        <tissue evidence="7 8">Whole body</tissue>
    </source>
</reference>
<protein>
    <submittedName>
        <fullName evidence="7 8">Bardet-Biedl syndrome 4 protein homolog</fullName>
    </submittedName>
</protein>
<feature type="repeat" description="TPR" evidence="4">
    <location>
        <begin position="178"/>
        <end position="211"/>
    </location>
</feature>
<dbReference type="GeneID" id="101900010"/>
<evidence type="ECO:0000256" key="3">
    <source>
        <dbReference type="ARBA" id="ARBA00023778"/>
    </source>
</evidence>
<evidence type="ECO:0000256" key="1">
    <source>
        <dbReference type="ARBA" id="ARBA00022737"/>
    </source>
</evidence>
<dbReference type="PANTHER" id="PTHR44186">
    <property type="match status" value="1"/>
</dbReference>
<keyword evidence="2 4" id="KW-0802">TPR repeat</keyword>
<dbReference type="Pfam" id="PF12895">
    <property type="entry name" value="ANAPC3"/>
    <property type="match status" value="1"/>
</dbReference>
<dbReference type="Proteomes" id="UP001652621">
    <property type="component" value="Unplaced"/>
</dbReference>
<feature type="repeat" description="TPR" evidence="4">
    <location>
        <begin position="212"/>
        <end position="245"/>
    </location>
</feature>
<dbReference type="InterPro" id="IPR011990">
    <property type="entry name" value="TPR-like_helical_dom_sf"/>
</dbReference>
<organism evidence="6 7">
    <name type="scientific">Musca domestica</name>
    <name type="common">House fly</name>
    <dbReference type="NCBI Taxonomy" id="7370"/>
    <lineage>
        <taxon>Eukaryota</taxon>
        <taxon>Metazoa</taxon>
        <taxon>Ecdysozoa</taxon>
        <taxon>Arthropoda</taxon>
        <taxon>Hexapoda</taxon>
        <taxon>Insecta</taxon>
        <taxon>Pterygota</taxon>
        <taxon>Neoptera</taxon>
        <taxon>Endopterygota</taxon>
        <taxon>Diptera</taxon>
        <taxon>Brachycera</taxon>
        <taxon>Muscomorpha</taxon>
        <taxon>Muscoidea</taxon>
        <taxon>Muscidae</taxon>
        <taxon>Musca</taxon>
    </lineage>
</organism>
<evidence type="ECO:0000313" key="8">
    <source>
        <dbReference type="RefSeq" id="XP_058987031.1"/>
    </source>
</evidence>
<dbReference type="RefSeq" id="XP_058987031.1">
    <property type="nucleotide sequence ID" value="XM_059131048.1"/>
</dbReference>
<dbReference type="SUPFAM" id="SSF48452">
    <property type="entry name" value="TPR-like"/>
    <property type="match status" value="1"/>
</dbReference>
<name>A0ABM3VMK4_MUSDO</name>
<dbReference type="PANTHER" id="PTHR44186:SF1">
    <property type="entry name" value="BARDET-BIEDL SYNDROME 4 PROTEIN"/>
    <property type="match status" value="1"/>
</dbReference>